<evidence type="ECO:0000313" key="3">
    <source>
        <dbReference type="Proteomes" id="UP000216035"/>
    </source>
</evidence>
<dbReference type="EMBL" id="NOXX01000159">
    <property type="protein sequence ID" value="OYQ46781.1"/>
    <property type="molecule type" value="Genomic_DNA"/>
</dbReference>
<dbReference type="GO" id="GO:0031419">
    <property type="term" value="F:cobalamin binding"/>
    <property type="evidence" value="ECO:0007669"/>
    <property type="project" value="InterPro"/>
</dbReference>
<dbReference type="GO" id="GO:0016866">
    <property type="term" value="F:intramolecular transferase activity"/>
    <property type="evidence" value="ECO:0007669"/>
    <property type="project" value="InterPro"/>
</dbReference>
<sequence length="452" mass="50709">MLNHVKLSDNKLQFSAFESVSAAKWKQQIQFELKGADYNETVVRHASDGIKVKPFYNAEDRATHLPAVPKTAAFKITETLYVKNVDKTIQRATKLVAKGCEAIILDLPEHINDFQTTFSALLALQIPIFVRPQFYDEIFFAAVSKIEGVTLLIDPIHELAATGNWFSGSDNQFGFLNQTPTIYINAGVYHNAGATPVQTIAFALAHAVEYFNQQSKPKDVVFQLELGSDYFFEIAAIRALRLLYQTVANSFGITAKCSIIAIPGKRNKTIYDYNVNMLRTTTECMSAILGGADFIQNRPYDALYHKENEFGNRIARNQLLILKHEAHLDKVQNPCDGSYFIESLTAQMARLALEKLKQIEADGGFLASLKKERIQAQIKLQADAEQQAVDAGKHVLIGTNKFKNSADAMNDQLELYPFLKVQARKTIIAPLIQKRLAENIEQERLKSEKSTL</sequence>
<dbReference type="InterPro" id="IPR016176">
    <property type="entry name" value="Cbl-dep_enz_cat"/>
</dbReference>
<dbReference type="PANTHER" id="PTHR48101">
    <property type="entry name" value="METHYLMALONYL-COA MUTASE, MITOCHONDRIAL-RELATED"/>
    <property type="match status" value="1"/>
</dbReference>
<proteinExistence type="predicted"/>
<evidence type="ECO:0000259" key="1">
    <source>
        <dbReference type="Pfam" id="PF01642"/>
    </source>
</evidence>
<dbReference type="SUPFAM" id="SSF51703">
    <property type="entry name" value="Cobalamin (vitamin B12)-dependent enzymes"/>
    <property type="match status" value="1"/>
</dbReference>
<comment type="caution">
    <text evidence="2">The sequence shown here is derived from an EMBL/GenBank/DDBJ whole genome shotgun (WGS) entry which is preliminary data.</text>
</comment>
<dbReference type="Proteomes" id="UP000216035">
    <property type="component" value="Unassembled WGS sequence"/>
</dbReference>
<reference evidence="2 3" key="1">
    <citation type="submission" date="2017-07" db="EMBL/GenBank/DDBJ databases">
        <title>Flavobacterium cyanobacteriorum sp. nov., isolated from cyanobacterial aggregates in a eutrophic lake.</title>
        <authorList>
            <person name="Cai H."/>
        </authorList>
    </citation>
    <scope>NUCLEOTIDE SEQUENCE [LARGE SCALE GENOMIC DNA]</scope>
    <source>
        <strain evidence="2 3">TH167</strain>
    </source>
</reference>
<feature type="domain" description="Methylmalonyl-CoA mutase alpha/beta chain catalytic" evidence="1">
    <location>
        <begin position="179"/>
        <end position="414"/>
    </location>
</feature>
<name>A0A255ZZG0_9FLAO</name>
<dbReference type="Pfam" id="PF01642">
    <property type="entry name" value="MM_CoA_mutase"/>
    <property type="match status" value="1"/>
</dbReference>
<dbReference type="AlphaFoldDB" id="A0A255ZZG0"/>
<evidence type="ECO:0000313" key="2">
    <source>
        <dbReference type="EMBL" id="OYQ46781.1"/>
    </source>
</evidence>
<accession>A0A255ZZG0</accession>
<dbReference type="PANTHER" id="PTHR48101:SF1">
    <property type="entry name" value="METHYLMALONYL-COA MUTASE, LARGE SUBUNIT"/>
    <property type="match status" value="1"/>
</dbReference>
<dbReference type="InterPro" id="IPR006099">
    <property type="entry name" value="MeMalonylCoA_mutase_a/b_cat"/>
</dbReference>
<organism evidence="2 3">
    <name type="scientific">Flavobacterium aurantiibacter</name>
    <dbReference type="NCBI Taxonomy" id="2023067"/>
    <lineage>
        <taxon>Bacteria</taxon>
        <taxon>Pseudomonadati</taxon>
        <taxon>Bacteroidota</taxon>
        <taxon>Flavobacteriia</taxon>
        <taxon>Flavobacteriales</taxon>
        <taxon>Flavobacteriaceae</taxon>
        <taxon>Flavobacterium</taxon>
    </lineage>
</organism>
<dbReference type="OrthoDB" id="9762378at2"/>
<keyword evidence="3" id="KW-1185">Reference proteome</keyword>
<gene>
    <name evidence="2" type="ORF">CHX27_04160</name>
</gene>
<protein>
    <recommendedName>
        <fullName evidence="1">Methylmalonyl-CoA mutase alpha/beta chain catalytic domain-containing protein</fullName>
    </recommendedName>
</protein>
<dbReference type="Gene3D" id="3.20.20.240">
    <property type="entry name" value="Methylmalonyl-CoA mutase"/>
    <property type="match status" value="1"/>
</dbReference>